<sequence>MNTPKCFHCGVRALAFGLAAVLAFLALATTIRTTDVLTGALEARQVGTATVSSCTEHGPIGRWGVGTAHGCDADVRWDGGGTERVAFAPGQLEPGEQGVPVFRSTREAGRNDSARWFLAGPLAAVALGLLALWFLTAAVLSLVPSRGGSKKPEEEWPVTKAEVKAAPVTRRVRRLRLLAWLGVATAAAEGLASMPFFDAPRRAGEFVSPWPRLEEAWLVDLPSGVLAGFAVLTAAVVGLVAESVHKDAARIVRYGQSYLDAKKVPPGGGSWVPTVLIAALATWAIVQAALAIGNAPLVVWLAGGRDAVVLLALLGIVLATRQSAKDMAAQLVGK</sequence>
<feature type="signal peptide" evidence="2">
    <location>
        <begin position="1"/>
        <end position="28"/>
    </location>
</feature>
<reference evidence="4" key="1">
    <citation type="journal article" date="2019" name="Int. J. Syst. Evol. Microbiol.">
        <title>The Global Catalogue of Microorganisms (GCM) 10K type strain sequencing project: providing services to taxonomists for standard genome sequencing and annotation.</title>
        <authorList>
            <consortium name="The Broad Institute Genomics Platform"/>
            <consortium name="The Broad Institute Genome Sequencing Center for Infectious Disease"/>
            <person name="Wu L."/>
            <person name="Ma J."/>
        </authorList>
    </citation>
    <scope>NUCLEOTIDE SEQUENCE [LARGE SCALE GENOMIC DNA]</scope>
    <source>
        <strain evidence="4">CGMCC 4.7367</strain>
    </source>
</reference>
<evidence type="ECO:0000313" key="3">
    <source>
        <dbReference type="EMBL" id="GHH62806.1"/>
    </source>
</evidence>
<evidence type="ECO:0000256" key="2">
    <source>
        <dbReference type="SAM" id="SignalP"/>
    </source>
</evidence>
<feature type="transmembrane region" description="Helical" evidence="1">
    <location>
        <begin position="271"/>
        <end position="292"/>
    </location>
</feature>
<organism evidence="3 4">
    <name type="scientific">Lentzea cavernae</name>
    <dbReference type="NCBI Taxonomy" id="2020703"/>
    <lineage>
        <taxon>Bacteria</taxon>
        <taxon>Bacillati</taxon>
        <taxon>Actinomycetota</taxon>
        <taxon>Actinomycetes</taxon>
        <taxon>Pseudonocardiales</taxon>
        <taxon>Pseudonocardiaceae</taxon>
        <taxon>Lentzea</taxon>
    </lineage>
</organism>
<feature type="chain" id="PRO_5045357170" evidence="2">
    <location>
        <begin position="29"/>
        <end position="334"/>
    </location>
</feature>
<dbReference type="InterPro" id="IPR045927">
    <property type="entry name" value="DUF6346"/>
</dbReference>
<gene>
    <name evidence="3" type="ORF">GCM10017774_91180</name>
</gene>
<feature type="transmembrane region" description="Helical" evidence="1">
    <location>
        <begin position="177"/>
        <end position="197"/>
    </location>
</feature>
<protein>
    <submittedName>
        <fullName evidence="3">Uncharacterized protein</fullName>
    </submittedName>
</protein>
<comment type="caution">
    <text evidence="3">The sequence shown here is derived from an EMBL/GenBank/DDBJ whole genome shotgun (WGS) entry which is preliminary data.</text>
</comment>
<name>A0ABQ3N0Z0_9PSEU</name>
<keyword evidence="2" id="KW-0732">Signal</keyword>
<evidence type="ECO:0000256" key="1">
    <source>
        <dbReference type="SAM" id="Phobius"/>
    </source>
</evidence>
<evidence type="ECO:0000313" key="4">
    <source>
        <dbReference type="Proteomes" id="UP000605568"/>
    </source>
</evidence>
<feature type="transmembrane region" description="Helical" evidence="1">
    <location>
        <begin position="217"/>
        <end position="241"/>
    </location>
</feature>
<proteinExistence type="predicted"/>
<keyword evidence="1" id="KW-0812">Transmembrane</keyword>
<dbReference type="Pfam" id="PF19873">
    <property type="entry name" value="DUF6346"/>
    <property type="match status" value="1"/>
</dbReference>
<keyword evidence="1" id="KW-1133">Transmembrane helix</keyword>
<keyword evidence="4" id="KW-1185">Reference proteome</keyword>
<dbReference type="Proteomes" id="UP000605568">
    <property type="component" value="Unassembled WGS sequence"/>
</dbReference>
<feature type="transmembrane region" description="Helical" evidence="1">
    <location>
        <begin position="116"/>
        <end position="143"/>
    </location>
</feature>
<feature type="transmembrane region" description="Helical" evidence="1">
    <location>
        <begin position="298"/>
        <end position="319"/>
    </location>
</feature>
<accession>A0ABQ3N0Z0</accession>
<dbReference type="EMBL" id="BNAR01000029">
    <property type="protein sequence ID" value="GHH62806.1"/>
    <property type="molecule type" value="Genomic_DNA"/>
</dbReference>
<keyword evidence="1" id="KW-0472">Membrane</keyword>